<evidence type="ECO:0000256" key="4">
    <source>
        <dbReference type="ARBA" id="ARBA00034320"/>
    </source>
</evidence>
<keyword evidence="2" id="KW-0378">Hydrolase</keyword>
<dbReference type="Gene3D" id="3.30.1220.10">
    <property type="entry name" value="CobW-like, C-terminal domain"/>
    <property type="match status" value="1"/>
</dbReference>
<comment type="catalytic activity">
    <reaction evidence="6">
        <text>GTP + H2O = GDP + phosphate + H(+)</text>
        <dbReference type="Rhea" id="RHEA:19669"/>
        <dbReference type="ChEBI" id="CHEBI:15377"/>
        <dbReference type="ChEBI" id="CHEBI:15378"/>
        <dbReference type="ChEBI" id="CHEBI:37565"/>
        <dbReference type="ChEBI" id="CHEBI:43474"/>
        <dbReference type="ChEBI" id="CHEBI:58189"/>
    </reaction>
    <physiologicalReaction direction="left-to-right" evidence="6">
        <dbReference type="Rhea" id="RHEA:19670"/>
    </physiologicalReaction>
</comment>
<evidence type="ECO:0000256" key="7">
    <source>
        <dbReference type="SAM" id="MobiDB-lite"/>
    </source>
</evidence>
<protein>
    <submittedName>
        <fullName evidence="9">ATP-binding protein</fullName>
    </submittedName>
</protein>
<dbReference type="PANTHER" id="PTHR13748">
    <property type="entry name" value="COBW-RELATED"/>
    <property type="match status" value="1"/>
</dbReference>
<dbReference type="InterPro" id="IPR036627">
    <property type="entry name" value="CobW-likC_sf"/>
</dbReference>
<dbReference type="PANTHER" id="PTHR13748:SF62">
    <property type="entry name" value="COBW DOMAIN-CONTAINING PROTEIN"/>
    <property type="match status" value="1"/>
</dbReference>
<dbReference type="AlphaFoldDB" id="A0A917QB14"/>
<comment type="function">
    <text evidence="5">Zinc chaperone that directly transfers zinc cofactor to target proteins, thereby activating them. Zinc is transferred from the CXCC motif in the GTPase domain to the zinc binding site in target proteins in a process requiring GTP hydrolysis.</text>
</comment>
<keyword evidence="10" id="KW-1185">Reference proteome</keyword>
<dbReference type="GO" id="GO:0016787">
    <property type="term" value="F:hydrolase activity"/>
    <property type="evidence" value="ECO:0007669"/>
    <property type="project" value="UniProtKB-KW"/>
</dbReference>
<gene>
    <name evidence="9" type="ORF">GCM10011322_28960</name>
</gene>
<keyword evidence="9" id="KW-0067">ATP-binding</keyword>
<dbReference type="InterPro" id="IPR027417">
    <property type="entry name" value="P-loop_NTPase"/>
</dbReference>
<dbReference type="SMART" id="SM00833">
    <property type="entry name" value="CobW_C"/>
    <property type="match status" value="1"/>
</dbReference>
<dbReference type="GO" id="GO:0005737">
    <property type="term" value="C:cytoplasm"/>
    <property type="evidence" value="ECO:0007669"/>
    <property type="project" value="TreeGrafter"/>
</dbReference>
<dbReference type="Pfam" id="PF02492">
    <property type="entry name" value="cobW"/>
    <property type="match status" value="1"/>
</dbReference>
<evidence type="ECO:0000259" key="8">
    <source>
        <dbReference type="SMART" id="SM00833"/>
    </source>
</evidence>
<dbReference type="SUPFAM" id="SSF90002">
    <property type="entry name" value="Hypothetical protein YjiA, C-terminal domain"/>
    <property type="match status" value="1"/>
</dbReference>
<dbReference type="InterPro" id="IPR051316">
    <property type="entry name" value="Zinc-reg_GTPase_activator"/>
</dbReference>
<comment type="similarity">
    <text evidence="4">Belongs to the SIMIBI class G3E GTPase family. ZNG1 subfamily.</text>
</comment>
<dbReference type="EMBL" id="BMMF01000008">
    <property type="protein sequence ID" value="GGK39991.1"/>
    <property type="molecule type" value="Genomic_DNA"/>
</dbReference>
<dbReference type="Proteomes" id="UP000600449">
    <property type="component" value="Unassembled WGS sequence"/>
</dbReference>
<reference evidence="9 10" key="1">
    <citation type="journal article" date="2014" name="Int. J. Syst. Evol. Microbiol.">
        <title>Complete genome sequence of Corynebacterium casei LMG S-19264T (=DSM 44701T), isolated from a smear-ripened cheese.</title>
        <authorList>
            <consortium name="US DOE Joint Genome Institute (JGI-PGF)"/>
            <person name="Walter F."/>
            <person name="Albersmeier A."/>
            <person name="Kalinowski J."/>
            <person name="Ruckert C."/>
        </authorList>
    </citation>
    <scope>NUCLEOTIDE SEQUENCE [LARGE SCALE GENOMIC DNA]</scope>
    <source>
        <strain evidence="9 10">CGMCC 1.9161</strain>
    </source>
</reference>
<dbReference type="InterPro" id="IPR011629">
    <property type="entry name" value="CobW-like_C"/>
</dbReference>
<dbReference type="RefSeq" id="WP_188913937.1">
    <property type="nucleotide sequence ID" value="NZ_BMMF01000008.1"/>
</dbReference>
<evidence type="ECO:0000313" key="9">
    <source>
        <dbReference type="EMBL" id="GGK39991.1"/>
    </source>
</evidence>
<evidence type="ECO:0000256" key="1">
    <source>
        <dbReference type="ARBA" id="ARBA00022741"/>
    </source>
</evidence>
<sequence>MSRRPDPIALTVLTGFLGAGKTTLLNRLLQDPDLADTVVIVNEFGEVGLDHLFVETVDEGMVLLSAGCLCCTVRGDLVATLEDLLRKRDNNRVQPFRRVIIETTGLADPSPILHAVLYHPYLSLRYVVEGVVTLVDAVNGMATLDAHEEAVRQAAVADEIVLTKGDLADDATKAALVARLAALAPGARLHEAVEGAIPARDIVGGGLFDLAGKPADVVGWLSVEGVAAAEAKAHAAQHGDEHHHGHGYGHGHGHHHHHHHDANRHDASIRAFCLVADEPVRRGALDLFLDMLRATQGPKLLRMKGIVAIAEDPERPVVIHGVQHVLHVPAVLDAWPSDDRRSRIVLIVKDLDKAYVEGLWAAFRSQPAIDTPDRAALEENPLGLLPGMR</sequence>
<evidence type="ECO:0000256" key="5">
    <source>
        <dbReference type="ARBA" id="ARBA00045658"/>
    </source>
</evidence>
<feature type="compositionally biased region" description="Basic residues" evidence="7">
    <location>
        <begin position="244"/>
        <end position="262"/>
    </location>
</feature>
<name>A0A917QB14_9HYPH</name>
<proteinExistence type="inferred from homology"/>
<organism evidence="9 10">
    <name type="scientific">Salinarimonas ramus</name>
    <dbReference type="NCBI Taxonomy" id="690164"/>
    <lineage>
        <taxon>Bacteria</taxon>
        <taxon>Pseudomonadati</taxon>
        <taxon>Pseudomonadota</taxon>
        <taxon>Alphaproteobacteria</taxon>
        <taxon>Hyphomicrobiales</taxon>
        <taxon>Salinarimonadaceae</taxon>
        <taxon>Salinarimonas</taxon>
    </lineage>
</organism>
<feature type="domain" description="CobW C-terminal" evidence="8">
    <location>
        <begin position="269"/>
        <end position="364"/>
    </location>
</feature>
<feature type="region of interest" description="Disordered" evidence="7">
    <location>
        <begin position="233"/>
        <end position="262"/>
    </location>
</feature>
<evidence type="ECO:0000313" key="10">
    <source>
        <dbReference type="Proteomes" id="UP000600449"/>
    </source>
</evidence>
<feature type="compositionally biased region" description="Basic and acidic residues" evidence="7">
    <location>
        <begin position="233"/>
        <end position="243"/>
    </location>
</feature>
<dbReference type="SUPFAM" id="SSF52540">
    <property type="entry name" value="P-loop containing nucleoside triphosphate hydrolases"/>
    <property type="match status" value="1"/>
</dbReference>
<comment type="caution">
    <text evidence="9">The sequence shown here is derived from an EMBL/GenBank/DDBJ whole genome shotgun (WGS) entry which is preliminary data.</text>
</comment>
<dbReference type="CDD" id="cd03112">
    <property type="entry name" value="CobW-like"/>
    <property type="match status" value="1"/>
</dbReference>
<accession>A0A917QB14</accession>
<dbReference type="GO" id="GO:0005524">
    <property type="term" value="F:ATP binding"/>
    <property type="evidence" value="ECO:0007669"/>
    <property type="project" value="UniProtKB-KW"/>
</dbReference>
<dbReference type="Pfam" id="PF07683">
    <property type="entry name" value="CobW_C"/>
    <property type="match status" value="1"/>
</dbReference>
<evidence type="ECO:0000256" key="2">
    <source>
        <dbReference type="ARBA" id="ARBA00022801"/>
    </source>
</evidence>
<keyword evidence="1" id="KW-0547">Nucleotide-binding</keyword>
<evidence type="ECO:0000256" key="6">
    <source>
        <dbReference type="ARBA" id="ARBA00049117"/>
    </source>
</evidence>
<keyword evidence="3" id="KW-0143">Chaperone</keyword>
<dbReference type="Gene3D" id="3.40.50.300">
    <property type="entry name" value="P-loop containing nucleotide triphosphate hydrolases"/>
    <property type="match status" value="1"/>
</dbReference>
<evidence type="ECO:0000256" key="3">
    <source>
        <dbReference type="ARBA" id="ARBA00023186"/>
    </source>
</evidence>
<dbReference type="InterPro" id="IPR003495">
    <property type="entry name" value="CobW/HypB/UreG_nucleotide-bd"/>
</dbReference>